<evidence type="ECO:0000313" key="2">
    <source>
        <dbReference type="EMBL" id="CRK86767.1"/>
    </source>
</evidence>
<feature type="transmembrane region" description="Helical" evidence="1">
    <location>
        <begin position="12"/>
        <end position="33"/>
    </location>
</feature>
<proteinExistence type="predicted"/>
<name>A0A1J1HFM0_9DIPT</name>
<keyword evidence="1" id="KW-0472">Membrane</keyword>
<dbReference type="PROSITE" id="PS51257">
    <property type="entry name" value="PROKAR_LIPOPROTEIN"/>
    <property type="match status" value="1"/>
</dbReference>
<dbReference type="EMBL" id="CVRI01000002">
    <property type="protein sequence ID" value="CRK86767.1"/>
    <property type="molecule type" value="Genomic_DNA"/>
</dbReference>
<gene>
    <name evidence="2" type="ORF">CLUMA_CG000599</name>
</gene>
<keyword evidence="1" id="KW-0812">Transmembrane</keyword>
<sequence>MPHRVKAELSAIQGFTFSISFIVIVLVVVFCSCKHKKEKNVMSTDNTGNQMGFSLHTSPYHKYISGLKIT</sequence>
<evidence type="ECO:0000256" key="1">
    <source>
        <dbReference type="SAM" id="Phobius"/>
    </source>
</evidence>
<accession>A0A1J1HFM0</accession>
<dbReference type="Proteomes" id="UP000183832">
    <property type="component" value="Unassembled WGS sequence"/>
</dbReference>
<organism evidence="2 3">
    <name type="scientific">Clunio marinus</name>
    <dbReference type="NCBI Taxonomy" id="568069"/>
    <lineage>
        <taxon>Eukaryota</taxon>
        <taxon>Metazoa</taxon>
        <taxon>Ecdysozoa</taxon>
        <taxon>Arthropoda</taxon>
        <taxon>Hexapoda</taxon>
        <taxon>Insecta</taxon>
        <taxon>Pterygota</taxon>
        <taxon>Neoptera</taxon>
        <taxon>Endopterygota</taxon>
        <taxon>Diptera</taxon>
        <taxon>Nematocera</taxon>
        <taxon>Chironomoidea</taxon>
        <taxon>Chironomidae</taxon>
        <taxon>Clunio</taxon>
    </lineage>
</organism>
<reference evidence="2 3" key="1">
    <citation type="submission" date="2015-04" db="EMBL/GenBank/DDBJ databases">
        <authorList>
            <person name="Syromyatnikov M.Y."/>
            <person name="Popov V.N."/>
        </authorList>
    </citation>
    <scope>NUCLEOTIDE SEQUENCE [LARGE SCALE GENOMIC DNA]</scope>
</reference>
<keyword evidence="3" id="KW-1185">Reference proteome</keyword>
<keyword evidence="1" id="KW-1133">Transmembrane helix</keyword>
<dbReference type="AlphaFoldDB" id="A0A1J1HFM0"/>
<evidence type="ECO:0000313" key="3">
    <source>
        <dbReference type="Proteomes" id="UP000183832"/>
    </source>
</evidence>
<protein>
    <submittedName>
        <fullName evidence="2">CLUMA_CG000599, isoform A</fullName>
    </submittedName>
</protein>